<accession>A0ACB7PCV8</accession>
<comment type="caution">
    <text evidence="1">The sequence shown here is derived from an EMBL/GenBank/DDBJ whole genome shotgun (WGS) entry which is preliminary data.</text>
</comment>
<reference evidence="1 2" key="1">
    <citation type="journal article" date="2021" name="Nat. Commun.">
        <title>Genetic determinants of endophytism in the Arabidopsis root mycobiome.</title>
        <authorList>
            <person name="Mesny F."/>
            <person name="Miyauchi S."/>
            <person name="Thiergart T."/>
            <person name="Pickel B."/>
            <person name="Atanasova L."/>
            <person name="Karlsson M."/>
            <person name="Huettel B."/>
            <person name="Barry K.W."/>
            <person name="Haridas S."/>
            <person name="Chen C."/>
            <person name="Bauer D."/>
            <person name="Andreopoulos W."/>
            <person name="Pangilinan J."/>
            <person name="LaButti K."/>
            <person name="Riley R."/>
            <person name="Lipzen A."/>
            <person name="Clum A."/>
            <person name="Drula E."/>
            <person name="Henrissat B."/>
            <person name="Kohler A."/>
            <person name="Grigoriev I.V."/>
            <person name="Martin F.M."/>
            <person name="Hacquard S."/>
        </authorList>
    </citation>
    <scope>NUCLEOTIDE SEQUENCE [LARGE SCALE GENOMIC DNA]</scope>
    <source>
        <strain evidence="1 2">MPI-SDFR-AT-0079</strain>
    </source>
</reference>
<proteinExistence type="predicted"/>
<sequence length="85" mass="9827">MLSCYVFMWLLVRSMCPVEILDEPATVWHTCTKYLIPYTIYTKASTFMRHPNNALPGTEMTTRLSRLGQKQPDTPGMISYKAHNQ</sequence>
<dbReference type="Proteomes" id="UP000724584">
    <property type="component" value="Unassembled WGS sequence"/>
</dbReference>
<evidence type="ECO:0000313" key="2">
    <source>
        <dbReference type="Proteomes" id="UP000724584"/>
    </source>
</evidence>
<organism evidence="1 2">
    <name type="scientific">Chaetomium tenue</name>
    <dbReference type="NCBI Taxonomy" id="1854479"/>
    <lineage>
        <taxon>Eukaryota</taxon>
        <taxon>Fungi</taxon>
        <taxon>Dikarya</taxon>
        <taxon>Ascomycota</taxon>
        <taxon>Pezizomycotina</taxon>
        <taxon>Sordariomycetes</taxon>
        <taxon>Sordariomycetidae</taxon>
        <taxon>Sordariales</taxon>
        <taxon>Chaetomiaceae</taxon>
        <taxon>Chaetomium</taxon>
    </lineage>
</organism>
<evidence type="ECO:0000313" key="1">
    <source>
        <dbReference type="EMBL" id="KAH6636918.1"/>
    </source>
</evidence>
<dbReference type="EMBL" id="JAGIZQ010000003">
    <property type="protein sequence ID" value="KAH6636918.1"/>
    <property type="molecule type" value="Genomic_DNA"/>
</dbReference>
<protein>
    <submittedName>
        <fullName evidence="1">Uncharacterized protein</fullName>
    </submittedName>
</protein>
<gene>
    <name evidence="1" type="ORF">F5144DRAFT_200535</name>
</gene>
<name>A0ACB7PCV8_9PEZI</name>
<keyword evidence="2" id="KW-1185">Reference proteome</keyword>